<evidence type="ECO:0000313" key="7">
    <source>
        <dbReference type="EMBL" id="KVH98979.1"/>
    </source>
</evidence>
<comment type="caution">
    <text evidence="7">The sequence shown here is derived from an EMBL/GenBank/DDBJ whole genome shotgun (WGS) entry which is preliminary data.</text>
</comment>
<keyword evidence="8" id="KW-1185">Reference proteome</keyword>
<dbReference type="InterPro" id="IPR002347">
    <property type="entry name" value="SDR_fam"/>
</dbReference>
<evidence type="ECO:0000256" key="2">
    <source>
        <dbReference type="ARBA" id="ARBA00006484"/>
    </source>
</evidence>
<organism evidence="7 8">
    <name type="scientific">Cynara cardunculus var. scolymus</name>
    <name type="common">Globe artichoke</name>
    <name type="synonym">Cynara scolymus</name>
    <dbReference type="NCBI Taxonomy" id="59895"/>
    <lineage>
        <taxon>Eukaryota</taxon>
        <taxon>Viridiplantae</taxon>
        <taxon>Streptophyta</taxon>
        <taxon>Embryophyta</taxon>
        <taxon>Tracheophyta</taxon>
        <taxon>Spermatophyta</taxon>
        <taxon>Magnoliopsida</taxon>
        <taxon>eudicotyledons</taxon>
        <taxon>Gunneridae</taxon>
        <taxon>Pentapetalae</taxon>
        <taxon>asterids</taxon>
        <taxon>campanulids</taxon>
        <taxon>Asterales</taxon>
        <taxon>Asteraceae</taxon>
        <taxon>Carduoideae</taxon>
        <taxon>Cardueae</taxon>
        <taxon>Carduinae</taxon>
        <taxon>Cynara</taxon>
    </lineage>
</organism>
<keyword evidence="6" id="KW-0812">Transmembrane</keyword>
<proteinExistence type="inferred from homology"/>
<dbReference type="Proteomes" id="UP000243975">
    <property type="component" value="Unassembled WGS sequence"/>
</dbReference>
<keyword evidence="6" id="KW-1133">Transmembrane helix</keyword>
<comment type="similarity">
    <text evidence="2">Belongs to the short-chain dehydrogenases/reductases (SDR) family.</text>
</comment>
<dbReference type="STRING" id="59895.A0A118JZD2"/>
<feature type="transmembrane region" description="Helical" evidence="6">
    <location>
        <begin position="12"/>
        <end position="33"/>
    </location>
</feature>
<dbReference type="Gramene" id="KVH98979">
    <property type="protein sequence ID" value="KVH98979"/>
    <property type="gene ID" value="Ccrd_022765"/>
</dbReference>
<evidence type="ECO:0000256" key="6">
    <source>
        <dbReference type="SAM" id="Phobius"/>
    </source>
</evidence>
<dbReference type="GO" id="GO:0005829">
    <property type="term" value="C:cytosol"/>
    <property type="evidence" value="ECO:0007669"/>
    <property type="project" value="TreeGrafter"/>
</dbReference>
<accession>A0A118JZD2</accession>
<dbReference type="InterPro" id="IPR036291">
    <property type="entry name" value="NAD(P)-bd_dom_sf"/>
</dbReference>
<keyword evidence="6" id="KW-0472">Membrane</keyword>
<dbReference type="Pfam" id="PF00106">
    <property type="entry name" value="adh_short"/>
    <property type="match status" value="1"/>
</dbReference>
<keyword evidence="3" id="KW-0521">NADP</keyword>
<dbReference type="SUPFAM" id="SSF51735">
    <property type="entry name" value="NAD(P)-binding Rossmann-fold domains"/>
    <property type="match status" value="1"/>
</dbReference>
<evidence type="ECO:0000256" key="3">
    <source>
        <dbReference type="ARBA" id="ARBA00022857"/>
    </source>
</evidence>
<keyword evidence="4" id="KW-0735">Signal-anchor</keyword>
<dbReference type="EMBL" id="LEKV01003640">
    <property type="protein sequence ID" value="KVH98979.1"/>
    <property type="molecule type" value="Genomic_DNA"/>
</dbReference>
<dbReference type="PANTHER" id="PTHR43391:SF85">
    <property type="entry name" value="11-BETA-HYDROXYSTEROID DEHYDROGENASE"/>
    <property type="match status" value="1"/>
</dbReference>
<reference evidence="7 8" key="1">
    <citation type="journal article" date="2016" name="Sci. Rep.">
        <title>The genome sequence of the outbreeding globe artichoke constructed de novo incorporating a phase-aware low-pass sequencing strategy of F1 progeny.</title>
        <authorList>
            <person name="Scaglione D."/>
            <person name="Reyes-Chin-Wo S."/>
            <person name="Acquadro A."/>
            <person name="Froenicke L."/>
            <person name="Portis E."/>
            <person name="Beitel C."/>
            <person name="Tirone M."/>
            <person name="Mauro R."/>
            <person name="Lo Monaco A."/>
            <person name="Mauromicale G."/>
            <person name="Faccioli P."/>
            <person name="Cattivelli L."/>
            <person name="Rieseberg L."/>
            <person name="Michelmore R."/>
            <person name="Lanteri S."/>
        </authorList>
    </citation>
    <scope>NUCLEOTIDE SEQUENCE [LARGE SCALE GENOMIC DNA]</scope>
    <source>
        <strain evidence="7">2C</strain>
    </source>
</reference>
<protein>
    <submittedName>
        <fullName evidence="7">NAD(P)-binding domain-containing protein</fullName>
    </submittedName>
</protein>
<evidence type="ECO:0000313" key="8">
    <source>
        <dbReference type="Proteomes" id="UP000243975"/>
    </source>
</evidence>
<evidence type="ECO:0000256" key="4">
    <source>
        <dbReference type="ARBA" id="ARBA00022968"/>
    </source>
</evidence>
<sequence length="295" mass="33739">MDITRELFNVVFLLYSIINFIFYVPLIWLFNLLRVCFRFVYLEELAGKVILITEASSGIGKVRSVFKLLPVEVLITFKGTTDDSVMNLDVRKHLAIEYAKEGACLALVATREKQLQTVARDAKAMGSPDVIAIPADVSKHQDCSRLIEQTIQHFGKCESRTYISVNISGYFQMELDSEVDITIVTPGLVDSNLTEEKWMEEGSCLMVFCFLYFVLEFILDQANVKWAPTVSVERCVKAIVNSTKCGDKYVVEPPWMMTVLLWKILCPEIFNWVMNFLFVTWPNISSKKARSHKSR</sequence>
<dbReference type="GO" id="GO:0016020">
    <property type="term" value="C:membrane"/>
    <property type="evidence" value="ECO:0007669"/>
    <property type="project" value="UniProtKB-SubCell"/>
</dbReference>
<evidence type="ECO:0000256" key="5">
    <source>
        <dbReference type="ARBA" id="ARBA00023002"/>
    </source>
</evidence>
<keyword evidence="5" id="KW-0560">Oxidoreductase</keyword>
<comment type="subcellular location">
    <subcellularLocation>
        <location evidence="1">Membrane</location>
        <topology evidence="1">Single-pass type II membrane protein</topology>
    </subcellularLocation>
</comment>
<dbReference type="GO" id="GO:0016491">
    <property type="term" value="F:oxidoreductase activity"/>
    <property type="evidence" value="ECO:0007669"/>
    <property type="project" value="UniProtKB-KW"/>
</dbReference>
<evidence type="ECO:0000256" key="1">
    <source>
        <dbReference type="ARBA" id="ARBA00004606"/>
    </source>
</evidence>
<gene>
    <name evidence="7" type="ORF">Ccrd_022765</name>
</gene>
<dbReference type="Gene3D" id="3.40.50.720">
    <property type="entry name" value="NAD(P)-binding Rossmann-like Domain"/>
    <property type="match status" value="1"/>
</dbReference>
<name>A0A118JZD2_CYNCS</name>
<dbReference type="PANTHER" id="PTHR43391">
    <property type="entry name" value="RETINOL DEHYDROGENASE-RELATED"/>
    <property type="match status" value="1"/>
</dbReference>
<dbReference type="AlphaFoldDB" id="A0A118JZD2"/>